<feature type="chain" id="PRO_5046589916" evidence="1">
    <location>
        <begin position="21"/>
        <end position="242"/>
    </location>
</feature>
<dbReference type="PROSITE" id="PS51257">
    <property type="entry name" value="PROKAR_LIPOPROTEIN"/>
    <property type="match status" value="1"/>
</dbReference>
<organism evidence="3 4">
    <name type="scientific">Asprobacillus argus</name>
    <dbReference type="NCBI Taxonomy" id="3076534"/>
    <lineage>
        <taxon>Bacteria</taxon>
        <taxon>Pseudomonadati</taxon>
        <taxon>Bacteroidota</taxon>
        <taxon>Flavobacteriia</taxon>
        <taxon>Flavobacteriales</taxon>
        <taxon>Flavobacteriaceae</taxon>
        <taxon>Asprobacillus</taxon>
    </lineage>
</organism>
<dbReference type="CDD" id="cd00241">
    <property type="entry name" value="DOMON_like"/>
    <property type="match status" value="1"/>
</dbReference>
<evidence type="ECO:0000313" key="3">
    <source>
        <dbReference type="EMBL" id="MDT7832868.1"/>
    </source>
</evidence>
<dbReference type="InterPro" id="IPR010502">
    <property type="entry name" value="Carb-bd_dom_fam9"/>
</dbReference>
<accession>A0ABU3LIC0</accession>
<gene>
    <name evidence="3" type="ORF">RQM59_10790</name>
</gene>
<dbReference type="RefSeq" id="WP_349242121.1">
    <property type="nucleotide sequence ID" value="NZ_JAVTTO010000004.1"/>
</dbReference>
<feature type="signal peptide" evidence="1">
    <location>
        <begin position="1"/>
        <end position="20"/>
    </location>
</feature>
<evidence type="ECO:0000259" key="2">
    <source>
        <dbReference type="Pfam" id="PF06452"/>
    </source>
</evidence>
<dbReference type="SUPFAM" id="SSF49344">
    <property type="entry name" value="CBD9-like"/>
    <property type="match status" value="1"/>
</dbReference>
<keyword evidence="4" id="KW-1185">Reference proteome</keyword>
<protein>
    <submittedName>
        <fullName evidence="3">Sugar-binding protein</fullName>
    </submittedName>
</protein>
<dbReference type="Pfam" id="PF06452">
    <property type="entry name" value="CBM9_1"/>
    <property type="match status" value="1"/>
</dbReference>
<sequence length="242" mass="27520">MNGKSYILTLLMISLFFACTTEHTRNTVEKSKGVITVDGIASEKIWQSVPWLPIDQVWLGNPVSPDDFSGKYKLSWSEDALYVLVEVKDDVLLDRFENPLERWWDEDCVEIFIDEDNSGGDHQFNHNAFAYHIDLKGNVVDIIAKDTPKLFNDHIASKRITSGNTSIWEFKISLFSDTFIYGQPAQSISLYDGKKIGFAIAYCDNDSSDQRENFIGSVVVEGEDKDRGWKDAGIFETIQLKK</sequence>
<dbReference type="EMBL" id="JAVTTO010000004">
    <property type="protein sequence ID" value="MDT7832868.1"/>
    <property type="molecule type" value="Genomic_DNA"/>
</dbReference>
<comment type="caution">
    <text evidence="3">The sequence shown here is derived from an EMBL/GenBank/DDBJ whole genome shotgun (WGS) entry which is preliminary data.</text>
</comment>
<reference evidence="3 4" key="1">
    <citation type="submission" date="2023-09" db="EMBL/GenBank/DDBJ databases">
        <title>Novel taxa isolated from Blanes Bay.</title>
        <authorList>
            <person name="Rey-Velasco X."/>
            <person name="Lucena T."/>
        </authorList>
    </citation>
    <scope>NUCLEOTIDE SEQUENCE [LARGE SCALE GENOMIC DNA]</scope>
    <source>
        <strain evidence="3 4">S356</strain>
    </source>
</reference>
<feature type="domain" description="Carbohydrate-binding" evidence="2">
    <location>
        <begin position="37"/>
        <end position="241"/>
    </location>
</feature>
<keyword evidence="1" id="KW-0732">Signal</keyword>
<dbReference type="Gene3D" id="2.60.40.1190">
    <property type="match status" value="1"/>
</dbReference>
<proteinExistence type="predicted"/>
<name>A0ABU3LIC0_9FLAO</name>
<evidence type="ECO:0000313" key="4">
    <source>
        <dbReference type="Proteomes" id="UP001257277"/>
    </source>
</evidence>
<evidence type="ECO:0000256" key="1">
    <source>
        <dbReference type="SAM" id="SignalP"/>
    </source>
</evidence>
<dbReference type="Proteomes" id="UP001257277">
    <property type="component" value="Unassembled WGS sequence"/>
</dbReference>